<accession>A0A0T6DTP5</accession>
<protein>
    <submittedName>
        <fullName evidence="2">Uncharacterized protein</fullName>
    </submittedName>
</protein>
<gene>
    <name evidence="2" type="ORF">AS194_05585</name>
</gene>
<reference evidence="2 3" key="1">
    <citation type="submission" date="2015-11" db="EMBL/GenBank/DDBJ databases">
        <title>Permanent draft genome of Psychrobacter piscatorii LQ58.</title>
        <authorList>
            <person name="Zhou M."/>
            <person name="Dong B."/>
            <person name="Liu Q."/>
        </authorList>
    </citation>
    <scope>NUCLEOTIDE SEQUENCE [LARGE SCALE GENOMIC DNA]</scope>
    <source>
        <strain evidence="2 3">LQ58</strain>
    </source>
</reference>
<name>A0A0T6DTP5_9GAMM</name>
<comment type="caution">
    <text evidence="2">The sequence shown here is derived from an EMBL/GenBank/DDBJ whole genome shotgun (WGS) entry which is preliminary data.</text>
</comment>
<dbReference type="EMBL" id="LNDJ01000049">
    <property type="protein sequence ID" value="KRU23200.1"/>
    <property type="molecule type" value="Genomic_DNA"/>
</dbReference>
<dbReference type="AlphaFoldDB" id="A0A0T6DTP5"/>
<sequence>MALLDTLKDRQDNKYISFWGLVSNIIAVDEERSDSSYASNETYPTVVEALLRLKLHEKVRYFIYDPDDFTFSQIDEPETDEAKLFLKILLPKSGKKLAPTEVVEIQNQFKNYFWLKESIEQVLPNGIVDFTNPLFFGAGELRPLEMNSSLINAASLIELQRLQERVDELEAEKSNGSFTMGTPTLSHGEPRTNEQLIKELADANAKIERQDQEINRLNKHLTEQAQKATEDKELPYNSQMGVARMLYGILKEHKYDITATRGKANELIENASQIHGTPITRNFIAKWIELANQAKSDSTK</sequence>
<keyword evidence="3" id="KW-1185">Reference proteome</keyword>
<keyword evidence="1" id="KW-0175">Coiled coil</keyword>
<organism evidence="2 3">
    <name type="scientific">Psychrobacter piscatorii</name>
    <dbReference type="NCBI Taxonomy" id="554343"/>
    <lineage>
        <taxon>Bacteria</taxon>
        <taxon>Pseudomonadati</taxon>
        <taxon>Pseudomonadota</taxon>
        <taxon>Gammaproteobacteria</taxon>
        <taxon>Moraxellales</taxon>
        <taxon>Moraxellaceae</taxon>
        <taxon>Psychrobacter</taxon>
    </lineage>
</organism>
<evidence type="ECO:0000256" key="1">
    <source>
        <dbReference type="SAM" id="Coils"/>
    </source>
</evidence>
<dbReference type="RefSeq" id="WP_058024029.1">
    <property type="nucleotide sequence ID" value="NZ_LNDJ01000049.1"/>
</dbReference>
<proteinExistence type="predicted"/>
<evidence type="ECO:0000313" key="3">
    <source>
        <dbReference type="Proteomes" id="UP000051202"/>
    </source>
</evidence>
<dbReference type="STRING" id="554343.AS194_05585"/>
<dbReference type="Proteomes" id="UP000051202">
    <property type="component" value="Unassembled WGS sequence"/>
</dbReference>
<evidence type="ECO:0000313" key="2">
    <source>
        <dbReference type="EMBL" id="KRU23200.1"/>
    </source>
</evidence>
<feature type="coiled-coil region" evidence="1">
    <location>
        <begin position="152"/>
        <end position="227"/>
    </location>
</feature>